<evidence type="ECO:0000256" key="10">
    <source>
        <dbReference type="ARBA" id="ARBA00023242"/>
    </source>
</evidence>
<evidence type="ECO:0000256" key="13">
    <source>
        <dbReference type="RuleBase" id="RU367126"/>
    </source>
</evidence>
<comment type="similarity">
    <text evidence="2 13">Belongs to the BBP/SF1 family.</text>
</comment>
<reference evidence="17" key="1">
    <citation type="submission" date="2016-04" db="EMBL/GenBank/DDBJ databases">
        <title>Comparative genomics of biotechnologically important yeasts.</title>
        <authorList>
            <consortium name="DOE Joint Genome Institute"/>
            <person name="Riley R."/>
            <person name="Haridas S."/>
            <person name="Wolfe K.H."/>
            <person name="Lopes M.R."/>
            <person name="Hittinger C.T."/>
            <person name="Goker M."/>
            <person name="Salamov A."/>
            <person name="Wisecaver J."/>
            <person name="Long T.M."/>
            <person name="Aerts A.L."/>
            <person name="Barry K."/>
            <person name="Choi C."/>
            <person name="Clum A."/>
            <person name="Coughlan A.Y."/>
            <person name="Deshpande S."/>
            <person name="Douglass A.P."/>
            <person name="Hanson S.J."/>
            <person name="Klenk H.-P."/>
            <person name="Labutti K."/>
            <person name="Lapidus A."/>
            <person name="Lindquist E."/>
            <person name="Lipzen A."/>
            <person name="Meier-Kolthoff J.P."/>
            <person name="Ohm R.A."/>
            <person name="Otillar R.P."/>
            <person name="Pangilinan J."/>
            <person name="Peng Y."/>
            <person name="Rokas A."/>
            <person name="Rosa C.A."/>
            <person name="Scheuner C."/>
            <person name="Sibirny A.A."/>
            <person name="Slot J.C."/>
            <person name="Stielow J.B."/>
            <person name="Sun H."/>
            <person name="Kurtzman C.P."/>
            <person name="Blackwell M."/>
            <person name="Grigoriev I.V."/>
            <person name="Jeffries T.W."/>
        </authorList>
    </citation>
    <scope>NUCLEOTIDE SEQUENCE [LARGE SCALE GENOMIC DNA]</scope>
    <source>
        <strain evidence="17">NRRL YB-2248</strain>
    </source>
</reference>
<dbReference type="SMART" id="SM00343">
    <property type="entry name" value="ZnF_C2HC"/>
    <property type="match status" value="2"/>
</dbReference>
<name>A0A1E4SZU1_9ASCO</name>
<dbReference type="PANTHER" id="PTHR11208">
    <property type="entry name" value="RNA-BINDING PROTEIN RELATED"/>
    <property type="match status" value="1"/>
</dbReference>
<evidence type="ECO:0000256" key="4">
    <source>
        <dbReference type="ARBA" id="ARBA00022664"/>
    </source>
</evidence>
<evidence type="ECO:0000256" key="9">
    <source>
        <dbReference type="ARBA" id="ARBA00023187"/>
    </source>
</evidence>
<accession>A0A1E4SZU1</accession>
<dbReference type="SMART" id="SM00322">
    <property type="entry name" value="KH"/>
    <property type="match status" value="1"/>
</dbReference>
<proteinExistence type="inferred from homology"/>
<dbReference type="GO" id="GO:0008270">
    <property type="term" value="F:zinc ion binding"/>
    <property type="evidence" value="ECO:0007669"/>
    <property type="project" value="UniProtKB-UniRule"/>
</dbReference>
<dbReference type="Pfam" id="PF22675">
    <property type="entry name" value="KH-I_KHDC4-BBP"/>
    <property type="match status" value="1"/>
</dbReference>
<keyword evidence="4 13" id="KW-0507">mRNA processing</keyword>
<dbReference type="CDD" id="cd02395">
    <property type="entry name" value="KH-I_BBP"/>
    <property type="match status" value="1"/>
</dbReference>
<feature type="domain" description="CCHC-type" evidence="15">
    <location>
        <begin position="297"/>
        <end position="311"/>
    </location>
</feature>
<evidence type="ECO:0000313" key="17">
    <source>
        <dbReference type="Proteomes" id="UP000094801"/>
    </source>
</evidence>
<feature type="non-terminal residue" evidence="16">
    <location>
        <position position="345"/>
    </location>
</feature>
<gene>
    <name evidence="16" type="ORF">CANARDRAFT_199663</name>
</gene>
<organism evidence="16 17">
    <name type="scientific">[Candida] arabinofermentans NRRL YB-2248</name>
    <dbReference type="NCBI Taxonomy" id="983967"/>
    <lineage>
        <taxon>Eukaryota</taxon>
        <taxon>Fungi</taxon>
        <taxon>Dikarya</taxon>
        <taxon>Ascomycota</taxon>
        <taxon>Saccharomycotina</taxon>
        <taxon>Pichiomycetes</taxon>
        <taxon>Pichiales</taxon>
        <taxon>Pichiaceae</taxon>
        <taxon>Ogataea</taxon>
        <taxon>Ogataea/Candida clade</taxon>
    </lineage>
</organism>
<evidence type="ECO:0000256" key="14">
    <source>
        <dbReference type="SAM" id="MobiDB-lite"/>
    </source>
</evidence>
<dbReference type="InterPro" id="IPR036612">
    <property type="entry name" value="KH_dom_type_1_sf"/>
</dbReference>
<keyword evidence="17" id="KW-1185">Reference proteome</keyword>
<dbReference type="AlphaFoldDB" id="A0A1E4SZU1"/>
<dbReference type="Proteomes" id="UP000094801">
    <property type="component" value="Unassembled WGS sequence"/>
</dbReference>
<evidence type="ECO:0000256" key="5">
    <source>
        <dbReference type="ARBA" id="ARBA00022723"/>
    </source>
</evidence>
<dbReference type="InterPro" id="IPR055256">
    <property type="entry name" value="KH_1_KHDC4/BBP-like"/>
</dbReference>
<keyword evidence="13" id="KW-0747">Spliceosome</keyword>
<dbReference type="Pfam" id="PF16275">
    <property type="entry name" value="SF1-HH"/>
    <property type="match status" value="1"/>
</dbReference>
<dbReference type="EMBL" id="KV453854">
    <property type="protein sequence ID" value="ODV85004.1"/>
    <property type="molecule type" value="Genomic_DNA"/>
</dbReference>
<evidence type="ECO:0000256" key="7">
    <source>
        <dbReference type="ARBA" id="ARBA00022833"/>
    </source>
</evidence>
<protein>
    <recommendedName>
        <fullName evidence="3 13">Branchpoint-bridging protein</fullName>
    </recommendedName>
</protein>
<dbReference type="GO" id="GO:0003729">
    <property type="term" value="F:mRNA binding"/>
    <property type="evidence" value="ECO:0007669"/>
    <property type="project" value="TreeGrafter"/>
</dbReference>
<keyword evidence="10 13" id="KW-0539">Nucleus</keyword>
<dbReference type="Pfam" id="PF00098">
    <property type="entry name" value="zf-CCHC"/>
    <property type="match status" value="1"/>
</dbReference>
<dbReference type="GO" id="GO:0005681">
    <property type="term" value="C:spliceosomal complex"/>
    <property type="evidence" value="ECO:0007669"/>
    <property type="project" value="UniProtKB-KW"/>
</dbReference>
<comment type="function">
    <text evidence="13">Necessary for the splicing of pre-mRNA. Has a role in the recognition of the branch site (5'-UACUAAC-3'), the pyrimidine tract and the 3'-splice site at the 3'-end of introns.</text>
</comment>
<evidence type="ECO:0000313" key="16">
    <source>
        <dbReference type="EMBL" id="ODV85004.1"/>
    </source>
</evidence>
<dbReference type="GO" id="GO:0048024">
    <property type="term" value="P:regulation of mRNA splicing, via spliceosome"/>
    <property type="evidence" value="ECO:0007669"/>
    <property type="project" value="TreeGrafter"/>
</dbReference>
<dbReference type="SUPFAM" id="SSF57756">
    <property type="entry name" value="Retrovirus zinc finger-like domains"/>
    <property type="match status" value="1"/>
</dbReference>
<evidence type="ECO:0000259" key="15">
    <source>
        <dbReference type="PROSITE" id="PS50158"/>
    </source>
</evidence>
<evidence type="ECO:0000256" key="12">
    <source>
        <dbReference type="PROSITE-ProRule" id="PRU00117"/>
    </source>
</evidence>
<feature type="region of interest" description="Disordered" evidence="14">
    <location>
        <begin position="74"/>
        <end position="103"/>
    </location>
</feature>
<dbReference type="InterPro" id="IPR001878">
    <property type="entry name" value="Znf_CCHC"/>
</dbReference>
<comment type="subcellular location">
    <subcellularLocation>
        <location evidence="1 13">Nucleus</location>
    </subcellularLocation>
</comment>
<dbReference type="PROSITE" id="PS50084">
    <property type="entry name" value="KH_TYPE_1"/>
    <property type="match status" value="1"/>
</dbReference>
<dbReference type="GO" id="GO:0000398">
    <property type="term" value="P:mRNA splicing, via spliceosome"/>
    <property type="evidence" value="ECO:0007669"/>
    <property type="project" value="UniProtKB-UniRule"/>
</dbReference>
<dbReference type="InterPro" id="IPR036875">
    <property type="entry name" value="Znf_CCHC_sf"/>
</dbReference>
<dbReference type="SUPFAM" id="SSF54791">
    <property type="entry name" value="Eukaryotic type KH-domain (KH-domain type I)"/>
    <property type="match status" value="1"/>
</dbReference>
<keyword evidence="8 12" id="KW-0694">RNA-binding</keyword>
<dbReference type="InterPro" id="IPR045071">
    <property type="entry name" value="BBP-like"/>
</dbReference>
<dbReference type="InterPro" id="IPR047086">
    <property type="entry name" value="SF1-HH_sf"/>
</dbReference>
<dbReference type="InterPro" id="IPR004087">
    <property type="entry name" value="KH_dom"/>
</dbReference>
<dbReference type="OrthoDB" id="6777263at2759"/>
<dbReference type="PANTHER" id="PTHR11208:SF45">
    <property type="entry name" value="SPLICING FACTOR 1"/>
    <property type="match status" value="1"/>
</dbReference>
<feature type="domain" description="CCHC-type" evidence="15">
    <location>
        <begin position="265"/>
        <end position="280"/>
    </location>
</feature>
<evidence type="ECO:0000256" key="1">
    <source>
        <dbReference type="ARBA" id="ARBA00004123"/>
    </source>
</evidence>
<evidence type="ECO:0000256" key="11">
    <source>
        <dbReference type="PROSITE-ProRule" id="PRU00047"/>
    </source>
</evidence>
<feature type="region of interest" description="Disordered" evidence="14">
    <location>
        <begin position="1"/>
        <end position="29"/>
    </location>
</feature>
<evidence type="ECO:0000256" key="8">
    <source>
        <dbReference type="ARBA" id="ARBA00022884"/>
    </source>
</evidence>
<dbReference type="Gene3D" id="4.10.60.10">
    <property type="entry name" value="Zinc finger, CCHC-type"/>
    <property type="match status" value="1"/>
</dbReference>
<keyword evidence="6 11" id="KW-0863">Zinc-finger</keyword>
<dbReference type="STRING" id="983967.A0A1E4SZU1"/>
<dbReference type="Gene3D" id="3.30.1370.10">
    <property type="entry name" value="K Homology domain, type 1"/>
    <property type="match status" value="1"/>
</dbReference>
<dbReference type="InterPro" id="IPR032570">
    <property type="entry name" value="SF1-HH"/>
</dbReference>
<dbReference type="PROSITE" id="PS50158">
    <property type="entry name" value="ZF_CCHC"/>
    <property type="match status" value="2"/>
</dbReference>
<dbReference type="Gene3D" id="6.10.140.1790">
    <property type="match status" value="1"/>
</dbReference>
<keyword evidence="7 13" id="KW-0862">Zinc</keyword>
<keyword evidence="9 13" id="KW-0508">mRNA splicing</keyword>
<evidence type="ECO:0000256" key="2">
    <source>
        <dbReference type="ARBA" id="ARBA00010382"/>
    </source>
</evidence>
<evidence type="ECO:0000256" key="3">
    <source>
        <dbReference type="ARBA" id="ARBA00017984"/>
    </source>
</evidence>
<sequence>MSAYIPSDSPAGERGRSHNTSSSKWSGKPQKIVYLEEGKPIYTIIANCLTPEQIDSVQSLIRIDEVTKLLRSNQFVPNDPRDRSPSPPPIYDSTGKRTNTRENRYRKKYETERSKLIEKALNTIPNFKPPEDYKRPTKTVEKLYIPVKDYPSINFIGLLIGPRGNNLKSMQEESGARIAIRGKGSVKEGKNTSSLKPEQNNLEDPLHCLITSESDEKIQKAKILCQKIIDKAINAPEGQNDLKREQLKELAILNGTLRLEEDRICPTCGGKGHKRYDCPNLDKSSSMQGNFTQSLICSKCGNVGHFAKDCKVDINVTAKIDQEFAMMMKDLTGEGDDQQQLQPQQ</sequence>
<evidence type="ECO:0000256" key="6">
    <source>
        <dbReference type="ARBA" id="ARBA00022771"/>
    </source>
</evidence>
<dbReference type="GO" id="GO:0045131">
    <property type="term" value="F:pre-mRNA branch point binding"/>
    <property type="evidence" value="ECO:0007669"/>
    <property type="project" value="UniProtKB-UniRule"/>
</dbReference>
<keyword evidence="5 13" id="KW-0479">Metal-binding</keyword>